<keyword evidence="5 8" id="KW-1133">Transmembrane helix</keyword>
<feature type="transmembrane region" description="Helical" evidence="8">
    <location>
        <begin position="6"/>
        <end position="23"/>
    </location>
</feature>
<dbReference type="Pfam" id="PF18916">
    <property type="entry name" value="Lycopene_cyc"/>
    <property type="match status" value="1"/>
</dbReference>
<dbReference type="InterPro" id="IPR017825">
    <property type="entry name" value="Lycopene_cyclase_dom"/>
</dbReference>
<dbReference type="RefSeq" id="WP_051490573.1">
    <property type="nucleotide sequence ID" value="NZ_UPHN01000037.1"/>
</dbReference>
<evidence type="ECO:0000313" key="10">
    <source>
        <dbReference type="EMBL" id="VBA48821.1"/>
    </source>
</evidence>
<accession>A0A498QKQ3</accession>
<comment type="subcellular location">
    <subcellularLocation>
        <location evidence="1">Membrane</location>
        <topology evidence="1">Multi-pass membrane protein</topology>
    </subcellularLocation>
</comment>
<evidence type="ECO:0000256" key="2">
    <source>
        <dbReference type="ARBA" id="ARBA00004829"/>
    </source>
</evidence>
<feature type="domain" description="Lycopene cyclase" evidence="9">
    <location>
        <begin position="128"/>
        <end position="220"/>
    </location>
</feature>
<feature type="transmembrane region" description="Helical" evidence="8">
    <location>
        <begin position="189"/>
        <end position="213"/>
    </location>
</feature>
<dbReference type="Proteomes" id="UP000268285">
    <property type="component" value="Unassembled WGS sequence"/>
</dbReference>
<sequence length="234" mass="25667">MTYAYLIGSAGLMLIWVGFWVQADTARRMTMLRVSGITALTGLAEPLFLSGYWNPPSLFDLNNRIGVDIESVVFSFAAGGMVAAIYTGLRKIGRKSGRQPHCARSLQILALVFPISVFVALITTTNVNPIYVTVIALFAGVAAACACWPARIPMIMLAGFLFMGLYFVCFVTFTAVYPRYLFHVWNLSALSGVVIAGVPLEELLFALSYGLMYSSVAEYFFARISAARDHEISR</sequence>
<comment type="pathway">
    <text evidence="2">Carotenoid biosynthesis.</text>
</comment>
<feature type="transmembrane region" description="Helical" evidence="8">
    <location>
        <begin position="69"/>
        <end position="89"/>
    </location>
</feature>
<dbReference type="GO" id="GO:0016117">
    <property type="term" value="P:carotenoid biosynthetic process"/>
    <property type="evidence" value="ECO:0007669"/>
    <property type="project" value="UniProtKB-KW"/>
</dbReference>
<evidence type="ECO:0000313" key="11">
    <source>
        <dbReference type="Proteomes" id="UP000268285"/>
    </source>
</evidence>
<evidence type="ECO:0000256" key="5">
    <source>
        <dbReference type="ARBA" id="ARBA00022989"/>
    </source>
</evidence>
<keyword evidence="3 8" id="KW-0812">Transmembrane</keyword>
<protein>
    <recommendedName>
        <fullName evidence="9">Lycopene cyclase domain-containing protein</fullName>
    </recommendedName>
</protein>
<organism evidence="10 11">
    <name type="scientific">Mycobacterium pseudokansasii</name>
    <dbReference type="NCBI Taxonomy" id="2341080"/>
    <lineage>
        <taxon>Bacteria</taxon>
        <taxon>Bacillati</taxon>
        <taxon>Actinomycetota</taxon>
        <taxon>Actinomycetes</taxon>
        <taxon>Mycobacteriales</taxon>
        <taxon>Mycobacteriaceae</taxon>
        <taxon>Mycobacterium</taxon>
    </lineage>
</organism>
<gene>
    <name evidence="10" type="ORF">LAUMK142_01568</name>
</gene>
<reference evidence="10 11" key="1">
    <citation type="submission" date="2018-09" db="EMBL/GenBank/DDBJ databases">
        <authorList>
            <person name="Tagini F."/>
        </authorList>
    </citation>
    <scope>NUCLEOTIDE SEQUENCE [LARGE SCALE GENOMIC DNA]</scope>
    <source>
        <strain evidence="10 11">MK142</strain>
    </source>
</reference>
<dbReference type="GO" id="GO:0016872">
    <property type="term" value="F:intramolecular lyase activity"/>
    <property type="evidence" value="ECO:0007669"/>
    <property type="project" value="InterPro"/>
</dbReference>
<keyword evidence="7" id="KW-0413">Isomerase</keyword>
<keyword evidence="6 8" id="KW-0472">Membrane</keyword>
<dbReference type="GO" id="GO:0045436">
    <property type="term" value="F:lycopene beta cyclase activity"/>
    <property type="evidence" value="ECO:0007669"/>
    <property type="project" value="UniProtKB-ARBA"/>
</dbReference>
<evidence type="ECO:0000256" key="1">
    <source>
        <dbReference type="ARBA" id="ARBA00004141"/>
    </source>
</evidence>
<evidence type="ECO:0000259" key="9">
    <source>
        <dbReference type="Pfam" id="PF18916"/>
    </source>
</evidence>
<name>A0A498QKQ3_9MYCO</name>
<proteinExistence type="predicted"/>
<dbReference type="OrthoDB" id="326714at2"/>
<evidence type="ECO:0000256" key="3">
    <source>
        <dbReference type="ARBA" id="ARBA00022692"/>
    </source>
</evidence>
<feature type="transmembrane region" description="Helical" evidence="8">
    <location>
        <begin position="30"/>
        <end position="49"/>
    </location>
</feature>
<keyword evidence="11" id="KW-1185">Reference proteome</keyword>
<evidence type="ECO:0000256" key="6">
    <source>
        <dbReference type="ARBA" id="ARBA00023136"/>
    </source>
</evidence>
<keyword evidence="4" id="KW-0125">Carotenoid biosynthesis</keyword>
<dbReference type="EMBL" id="UPHU01000001">
    <property type="protein sequence ID" value="VBA48821.1"/>
    <property type="molecule type" value="Genomic_DNA"/>
</dbReference>
<evidence type="ECO:0000256" key="8">
    <source>
        <dbReference type="SAM" id="Phobius"/>
    </source>
</evidence>
<evidence type="ECO:0000256" key="7">
    <source>
        <dbReference type="ARBA" id="ARBA00023235"/>
    </source>
</evidence>
<feature type="transmembrane region" description="Helical" evidence="8">
    <location>
        <begin position="101"/>
        <end position="123"/>
    </location>
</feature>
<feature type="transmembrane region" description="Helical" evidence="8">
    <location>
        <begin position="129"/>
        <end position="148"/>
    </location>
</feature>
<dbReference type="GO" id="GO:0016020">
    <property type="term" value="C:membrane"/>
    <property type="evidence" value="ECO:0007669"/>
    <property type="project" value="UniProtKB-SubCell"/>
</dbReference>
<dbReference type="AlphaFoldDB" id="A0A498QKQ3"/>
<evidence type="ECO:0000256" key="4">
    <source>
        <dbReference type="ARBA" id="ARBA00022746"/>
    </source>
</evidence>
<feature type="transmembrane region" description="Helical" evidence="8">
    <location>
        <begin position="155"/>
        <end position="177"/>
    </location>
</feature>